<organism evidence="1 2">
    <name type="scientific">Flavobacterium azooxidireducens</name>
    <dbReference type="NCBI Taxonomy" id="1871076"/>
    <lineage>
        <taxon>Bacteria</taxon>
        <taxon>Pseudomonadati</taxon>
        <taxon>Bacteroidota</taxon>
        <taxon>Flavobacteriia</taxon>
        <taxon>Flavobacteriales</taxon>
        <taxon>Flavobacteriaceae</taxon>
        <taxon>Flavobacterium</taxon>
    </lineage>
</organism>
<gene>
    <name evidence="1" type="ORF">M0M57_09855</name>
</gene>
<dbReference type="Proteomes" id="UP000830583">
    <property type="component" value="Chromosome"/>
</dbReference>
<proteinExistence type="predicted"/>
<evidence type="ECO:0000313" key="2">
    <source>
        <dbReference type="Proteomes" id="UP000830583"/>
    </source>
</evidence>
<dbReference type="RefSeq" id="WP_248432885.1">
    <property type="nucleotide sequence ID" value="NZ_CP096205.1"/>
</dbReference>
<reference evidence="1" key="1">
    <citation type="submission" date="2022-04" db="EMBL/GenBank/DDBJ databases">
        <title>Consumption of N2O by Flavobacterium azooxidireducens sp. nov. isolated from Decomposing Leaf Litter of Phragmites australis (Cav.).</title>
        <authorList>
            <person name="Behrendt U."/>
            <person name="Spanner T."/>
            <person name="Augustin J."/>
            <person name="Horn M.A."/>
            <person name="Kolb S."/>
            <person name="Ulrich A."/>
        </authorList>
    </citation>
    <scope>NUCLEOTIDE SEQUENCE</scope>
    <source>
        <strain evidence="1">IGB 4-14</strain>
    </source>
</reference>
<keyword evidence="2" id="KW-1185">Reference proteome</keyword>
<accession>A0ABY4KEW0</accession>
<evidence type="ECO:0000313" key="1">
    <source>
        <dbReference type="EMBL" id="UPQ77935.1"/>
    </source>
</evidence>
<sequence length="557" mass="63867">MVLKRLLFIVLFVLVFCFGKAQNVYLTIEGSTTEETKKIDSIGYAKQFVNAKGVLDETKLLSKKLFELGYLESENLSNKKANDSTFLFKYRLGKRTSHLHIYIGKEMLAFLNDDFEVDNGELKLPIENVEPFMSGILKRLEATGFSLAQLKLENFRTQENSLYADLMIKPNKQRALNDIVVEGFEKFPESHRINLKKMYAKQTFNQSNLEKLYKTVEGFRFVRQTKYPEILFTQDSTKVYVYLEKAKANRFDGFVGFNNDEGGKINFNGYVDLLLHNLLNSGEQFSLFWKSDGNEQTTFNAGLQIPYLFKSSLGLKTELQIFKQDSTFQNTRTSIDLGYLFTYNTRVYLGYQSTESSDIQNTNSSFISDFKNSFVTGQFEYTDFKTDDFLFPEKTALHLKVGLGSRDSKTDSQSQLFGQLELRHNVYLNAKNIVHLKSQSYYLKSDSFIVNELHRFGGINSIRGFNENSLQGNLFSSILTEYRYVLSSGMYVHSIIDYGYYQDQTTDFSDSLLGLGFGFGLLTKNGLFNLVYANGSVGNQEIKLSNSIVHISFRTNF</sequence>
<protein>
    <submittedName>
        <fullName evidence="1">Uncharacterized protein</fullName>
    </submittedName>
</protein>
<name>A0ABY4KEW0_9FLAO</name>
<dbReference type="EMBL" id="CP096205">
    <property type="protein sequence ID" value="UPQ77935.1"/>
    <property type="molecule type" value="Genomic_DNA"/>
</dbReference>